<name>A0A0D2LZH6_9CHLO</name>
<proteinExistence type="predicted"/>
<accession>A0A0D2LZH6</accession>
<dbReference type="EMBL" id="KK102842">
    <property type="protein sequence ID" value="KIY96794.1"/>
    <property type="molecule type" value="Genomic_DNA"/>
</dbReference>
<organism evidence="2 3">
    <name type="scientific">Monoraphidium neglectum</name>
    <dbReference type="NCBI Taxonomy" id="145388"/>
    <lineage>
        <taxon>Eukaryota</taxon>
        <taxon>Viridiplantae</taxon>
        <taxon>Chlorophyta</taxon>
        <taxon>core chlorophytes</taxon>
        <taxon>Chlorophyceae</taxon>
        <taxon>CS clade</taxon>
        <taxon>Sphaeropleales</taxon>
        <taxon>Selenastraceae</taxon>
        <taxon>Monoraphidium</taxon>
    </lineage>
</organism>
<dbReference type="OrthoDB" id="549595at2759"/>
<evidence type="ECO:0000313" key="2">
    <source>
        <dbReference type="EMBL" id="KIY96794.1"/>
    </source>
</evidence>
<feature type="region of interest" description="Disordered" evidence="1">
    <location>
        <begin position="29"/>
        <end position="56"/>
    </location>
</feature>
<dbReference type="Proteomes" id="UP000054498">
    <property type="component" value="Unassembled WGS sequence"/>
</dbReference>
<evidence type="ECO:0000256" key="1">
    <source>
        <dbReference type="SAM" id="MobiDB-lite"/>
    </source>
</evidence>
<feature type="compositionally biased region" description="Low complexity" evidence="1">
    <location>
        <begin position="47"/>
        <end position="56"/>
    </location>
</feature>
<dbReference type="GeneID" id="25728403"/>
<keyword evidence="3" id="KW-1185">Reference proteome</keyword>
<reference evidence="2 3" key="1">
    <citation type="journal article" date="2013" name="BMC Genomics">
        <title>Reconstruction of the lipid metabolism for the microalga Monoraphidium neglectum from its genome sequence reveals characteristics suitable for biofuel production.</title>
        <authorList>
            <person name="Bogen C."/>
            <person name="Al-Dilaimi A."/>
            <person name="Albersmeier A."/>
            <person name="Wichmann J."/>
            <person name="Grundmann M."/>
            <person name="Rupp O."/>
            <person name="Lauersen K.J."/>
            <person name="Blifernez-Klassen O."/>
            <person name="Kalinowski J."/>
            <person name="Goesmann A."/>
            <person name="Mussgnug J.H."/>
            <person name="Kruse O."/>
        </authorList>
    </citation>
    <scope>NUCLEOTIDE SEQUENCE [LARGE SCALE GENOMIC DNA]</scope>
    <source>
        <strain evidence="2 3">SAG 48.87</strain>
    </source>
</reference>
<dbReference type="KEGG" id="mng:MNEG_11168"/>
<gene>
    <name evidence="2" type="ORF">MNEG_11168</name>
</gene>
<dbReference type="RefSeq" id="XP_013895814.1">
    <property type="nucleotide sequence ID" value="XM_014040360.1"/>
</dbReference>
<sequence length="188" mass="19420">MVEVVAAAQCVAAQAVAWDPVPLEAQGAGMRGANGVNGSSGDGSSGDGSSDDGSTSSSELIVDLLVICPVTAPNDSPVGVALLFDSWRFPSDGALGRPGFPRVQPAQLPDEGSLQAAADGVRQQADHVRALKQQQGLGNQHPDVQAAVAELQRRKERLSLLESLAAAFLEPRESPLDLWLQPLGPGPV</sequence>
<evidence type="ECO:0000313" key="3">
    <source>
        <dbReference type="Proteomes" id="UP000054498"/>
    </source>
</evidence>
<dbReference type="AlphaFoldDB" id="A0A0D2LZH6"/>
<protein>
    <submittedName>
        <fullName evidence="2">Uncharacterized protein</fullName>
    </submittedName>
</protein>